<keyword evidence="3" id="KW-1185">Reference proteome</keyword>
<feature type="region of interest" description="Disordered" evidence="1">
    <location>
        <begin position="17"/>
        <end position="40"/>
    </location>
</feature>
<dbReference type="AlphaFoldDB" id="A0AA40G5Z4"/>
<comment type="caution">
    <text evidence="2">The sequence shown here is derived from an EMBL/GenBank/DDBJ whole genome shotgun (WGS) entry which is preliminary data.</text>
</comment>
<evidence type="ECO:0000256" key="1">
    <source>
        <dbReference type="SAM" id="MobiDB-lite"/>
    </source>
</evidence>
<feature type="compositionally biased region" description="Basic and acidic residues" evidence="1">
    <location>
        <begin position="30"/>
        <end position="40"/>
    </location>
</feature>
<evidence type="ECO:0000313" key="3">
    <source>
        <dbReference type="Proteomes" id="UP001177670"/>
    </source>
</evidence>
<accession>A0AA40G5Z4</accession>
<name>A0AA40G5Z4_9HYME</name>
<protein>
    <submittedName>
        <fullName evidence="2">Uncharacterized protein</fullName>
    </submittedName>
</protein>
<reference evidence="2" key="1">
    <citation type="submission" date="2021-10" db="EMBL/GenBank/DDBJ databases">
        <title>Melipona bicolor Genome sequencing and assembly.</title>
        <authorList>
            <person name="Araujo N.S."/>
            <person name="Arias M.C."/>
        </authorList>
    </citation>
    <scope>NUCLEOTIDE SEQUENCE</scope>
    <source>
        <strain evidence="2">USP_2M_L1-L4_2017</strain>
        <tissue evidence="2">Whole body</tissue>
    </source>
</reference>
<dbReference type="EMBL" id="JAHYIQ010000005">
    <property type="protein sequence ID" value="KAK1131750.1"/>
    <property type="molecule type" value="Genomic_DNA"/>
</dbReference>
<feature type="compositionally biased region" description="Basic residues" evidence="1">
    <location>
        <begin position="17"/>
        <end position="29"/>
    </location>
</feature>
<gene>
    <name evidence="2" type="ORF">K0M31_015910</name>
</gene>
<evidence type="ECO:0000313" key="2">
    <source>
        <dbReference type="EMBL" id="KAK1131750.1"/>
    </source>
</evidence>
<organism evidence="2 3">
    <name type="scientific">Melipona bicolor</name>
    <dbReference type="NCBI Taxonomy" id="60889"/>
    <lineage>
        <taxon>Eukaryota</taxon>
        <taxon>Metazoa</taxon>
        <taxon>Ecdysozoa</taxon>
        <taxon>Arthropoda</taxon>
        <taxon>Hexapoda</taxon>
        <taxon>Insecta</taxon>
        <taxon>Pterygota</taxon>
        <taxon>Neoptera</taxon>
        <taxon>Endopterygota</taxon>
        <taxon>Hymenoptera</taxon>
        <taxon>Apocrita</taxon>
        <taxon>Aculeata</taxon>
        <taxon>Apoidea</taxon>
        <taxon>Anthophila</taxon>
        <taxon>Apidae</taxon>
        <taxon>Melipona</taxon>
    </lineage>
</organism>
<dbReference type="Proteomes" id="UP001177670">
    <property type="component" value="Unassembled WGS sequence"/>
</dbReference>
<proteinExistence type="predicted"/>
<sequence length="113" mass="12770">MTILRQLVYTAEYQKKQHNFRKKSKHRHNRDFSEKIESPKIGSKRLERQLATVLSVNDESDFRLRRMGGWPQPAALSPPNFTSGGSFYKPSLIAVNPGNCLPVLRDARGTGSG</sequence>